<evidence type="ECO:0000313" key="8">
    <source>
        <dbReference type="Proteomes" id="UP000184499"/>
    </source>
</evidence>
<dbReference type="VEuPathDB" id="FungiDB:ASPBRDRAFT_205386"/>
<dbReference type="PANTHER" id="PTHR11877:SF46">
    <property type="entry name" value="TYPE III POLYKETIDE SYNTHASE A"/>
    <property type="match status" value="1"/>
</dbReference>
<dbReference type="GO" id="GO:0030639">
    <property type="term" value="P:polyketide biosynthetic process"/>
    <property type="evidence" value="ECO:0007669"/>
    <property type="project" value="TreeGrafter"/>
</dbReference>
<dbReference type="PIRSF" id="PIRSF000451">
    <property type="entry name" value="PKS_III"/>
    <property type="match status" value="1"/>
</dbReference>
<feature type="domain" description="Chalcone/stilbene synthase C-terminal" evidence="6">
    <location>
        <begin position="260"/>
        <end position="389"/>
    </location>
</feature>
<dbReference type="EMBL" id="KV878682">
    <property type="protein sequence ID" value="OJJ73087.1"/>
    <property type="molecule type" value="Genomic_DNA"/>
</dbReference>
<evidence type="ECO:0000256" key="1">
    <source>
        <dbReference type="ARBA" id="ARBA00005531"/>
    </source>
</evidence>
<dbReference type="AlphaFoldDB" id="A0A1L9UN15"/>
<dbReference type="GeneID" id="93574228"/>
<proteinExistence type="inferred from homology"/>
<dbReference type="PROSITE" id="PS00441">
    <property type="entry name" value="CHALCONE_SYNTH"/>
    <property type="match status" value="1"/>
</dbReference>
<evidence type="ECO:0000256" key="4">
    <source>
        <dbReference type="SAM" id="MobiDB-lite"/>
    </source>
</evidence>
<dbReference type="RefSeq" id="XP_067480335.1">
    <property type="nucleotide sequence ID" value="XM_067621740.1"/>
</dbReference>
<dbReference type="OrthoDB" id="329835at2759"/>
<gene>
    <name evidence="7" type="ORF">ASPBRDRAFT_205386</name>
</gene>
<dbReference type="InterPro" id="IPR001099">
    <property type="entry name" value="Chalcone/stilbene_synt_N"/>
</dbReference>
<dbReference type="InterPro" id="IPR016039">
    <property type="entry name" value="Thiolase-like"/>
</dbReference>
<evidence type="ECO:0008006" key="9">
    <source>
        <dbReference type="Google" id="ProtNLM"/>
    </source>
</evidence>
<dbReference type="OMA" id="HGWQDRM"/>
<dbReference type="InterPro" id="IPR018088">
    <property type="entry name" value="Chalcone/stilbene_synthase_AS"/>
</dbReference>
<organism evidence="7 8">
    <name type="scientific">Aspergillus brasiliensis (strain CBS 101740 / IMI 381727 / IBT 21946)</name>
    <dbReference type="NCBI Taxonomy" id="767769"/>
    <lineage>
        <taxon>Eukaryota</taxon>
        <taxon>Fungi</taxon>
        <taxon>Dikarya</taxon>
        <taxon>Ascomycota</taxon>
        <taxon>Pezizomycotina</taxon>
        <taxon>Eurotiomycetes</taxon>
        <taxon>Eurotiomycetidae</taxon>
        <taxon>Eurotiales</taxon>
        <taxon>Aspergillaceae</taxon>
        <taxon>Aspergillus</taxon>
        <taxon>Aspergillus subgen. Circumdati</taxon>
    </lineage>
</organism>
<evidence type="ECO:0000259" key="5">
    <source>
        <dbReference type="Pfam" id="PF00195"/>
    </source>
</evidence>
<dbReference type="GO" id="GO:0016747">
    <property type="term" value="F:acyltransferase activity, transferring groups other than amino-acyl groups"/>
    <property type="evidence" value="ECO:0007669"/>
    <property type="project" value="InterPro"/>
</dbReference>
<keyword evidence="2 3" id="KW-0808">Transferase</keyword>
<dbReference type="Pfam" id="PF00195">
    <property type="entry name" value="Chal_sti_synt_N"/>
    <property type="match status" value="1"/>
</dbReference>
<feature type="region of interest" description="Disordered" evidence="4">
    <location>
        <begin position="1"/>
        <end position="22"/>
    </location>
</feature>
<reference evidence="8" key="1">
    <citation type="journal article" date="2017" name="Genome Biol.">
        <title>Comparative genomics reveals high biological diversity and specific adaptations in the industrially and medically important fungal genus Aspergillus.</title>
        <authorList>
            <person name="de Vries R.P."/>
            <person name="Riley R."/>
            <person name="Wiebenga A."/>
            <person name="Aguilar-Osorio G."/>
            <person name="Amillis S."/>
            <person name="Uchima C.A."/>
            <person name="Anderluh G."/>
            <person name="Asadollahi M."/>
            <person name="Askin M."/>
            <person name="Barry K."/>
            <person name="Battaglia E."/>
            <person name="Bayram O."/>
            <person name="Benocci T."/>
            <person name="Braus-Stromeyer S.A."/>
            <person name="Caldana C."/>
            <person name="Canovas D."/>
            <person name="Cerqueira G.C."/>
            <person name="Chen F."/>
            <person name="Chen W."/>
            <person name="Choi C."/>
            <person name="Clum A."/>
            <person name="Dos Santos R.A."/>
            <person name="Damasio A.R."/>
            <person name="Diallinas G."/>
            <person name="Emri T."/>
            <person name="Fekete E."/>
            <person name="Flipphi M."/>
            <person name="Freyberg S."/>
            <person name="Gallo A."/>
            <person name="Gournas C."/>
            <person name="Habgood R."/>
            <person name="Hainaut M."/>
            <person name="Harispe M.L."/>
            <person name="Henrissat B."/>
            <person name="Hilden K.S."/>
            <person name="Hope R."/>
            <person name="Hossain A."/>
            <person name="Karabika E."/>
            <person name="Karaffa L."/>
            <person name="Karanyi Z."/>
            <person name="Krasevec N."/>
            <person name="Kuo A."/>
            <person name="Kusch H."/>
            <person name="LaButti K."/>
            <person name="Lagendijk E.L."/>
            <person name="Lapidus A."/>
            <person name="Levasseur A."/>
            <person name="Lindquist E."/>
            <person name="Lipzen A."/>
            <person name="Logrieco A.F."/>
            <person name="MacCabe A."/>
            <person name="Maekelae M.R."/>
            <person name="Malavazi I."/>
            <person name="Melin P."/>
            <person name="Meyer V."/>
            <person name="Mielnichuk N."/>
            <person name="Miskei M."/>
            <person name="Molnar A.P."/>
            <person name="Mule G."/>
            <person name="Ngan C.Y."/>
            <person name="Orejas M."/>
            <person name="Orosz E."/>
            <person name="Ouedraogo J.P."/>
            <person name="Overkamp K.M."/>
            <person name="Park H.-S."/>
            <person name="Perrone G."/>
            <person name="Piumi F."/>
            <person name="Punt P.J."/>
            <person name="Ram A.F."/>
            <person name="Ramon A."/>
            <person name="Rauscher S."/>
            <person name="Record E."/>
            <person name="Riano-Pachon D.M."/>
            <person name="Robert V."/>
            <person name="Roehrig J."/>
            <person name="Ruller R."/>
            <person name="Salamov A."/>
            <person name="Salih N.S."/>
            <person name="Samson R.A."/>
            <person name="Sandor E."/>
            <person name="Sanguinetti M."/>
            <person name="Schuetze T."/>
            <person name="Sepcic K."/>
            <person name="Shelest E."/>
            <person name="Sherlock G."/>
            <person name="Sophianopoulou V."/>
            <person name="Squina F.M."/>
            <person name="Sun H."/>
            <person name="Susca A."/>
            <person name="Todd R.B."/>
            <person name="Tsang A."/>
            <person name="Unkles S.E."/>
            <person name="van de Wiele N."/>
            <person name="van Rossen-Uffink D."/>
            <person name="Oliveira J.V."/>
            <person name="Vesth T.C."/>
            <person name="Visser J."/>
            <person name="Yu J.-H."/>
            <person name="Zhou M."/>
            <person name="Andersen M.R."/>
            <person name="Archer D.B."/>
            <person name="Baker S.E."/>
            <person name="Benoit I."/>
            <person name="Brakhage A.A."/>
            <person name="Braus G.H."/>
            <person name="Fischer R."/>
            <person name="Frisvad J.C."/>
            <person name="Goldman G.H."/>
            <person name="Houbraken J."/>
            <person name="Oakley B."/>
            <person name="Pocsi I."/>
            <person name="Scazzocchio C."/>
            <person name="Seiboth B."/>
            <person name="vanKuyk P.A."/>
            <person name="Wortman J."/>
            <person name="Dyer P.S."/>
            <person name="Grigoriev I.V."/>
        </authorList>
    </citation>
    <scope>NUCLEOTIDE SEQUENCE [LARGE SCALE GENOMIC DNA]</scope>
    <source>
        <strain evidence="8">CBS 101740 / IMI 381727 / IBT 21946</strain>
    </source>
</reference>
<evidence type="ECO:0000313" key="7">
    <source>
        <dbReference type="EMBL" id="OJJ73087.1"/>
    </source>
</evidence>
<keyword evidence="3" id="KW-0012">Acyltransferase</keyword>
<comment type="similarity">
    <text evidence="1 3">Belongs to the thiolase-like superfamily. Chalcone/stilbene synthases family.</text>
</comment>
<dbReference type="SUPFAM" id="SSF53901">
    <property type="entry name" value="Thiolase-like"/>
    <property type="match status" value="2"/>
</dbReference>
<dbReference type="InterPro" id="IPR012328">
    <property type="entry name" value="Chalcone/stilbene_synt_C"/>
</dbReference>
<dbReference type="Proteomes" id="UP000184499">
    <property type="component" value="Unassembled WGS sequence"/>
</dbReference>
<dbReference type="STRING" id="767769.A0A1L9UN15"/>
<dbReference type="Gene3D" id="3.40.47.10">
    <property type="match status" value="2"/>
</dbReference>
<feature type="domain" description="Chalcone/stilbene synthase N-terminal" evidence="5">
    <location>
        <begin position="62"/>
        <end position="234"/>
    </location>
</feature>
<evidence type="ECO:0000256" key="3">
    <source>
        <dbReference type="RuleBase" id="RU003633"/>
    </source>
</evidence>
<keyword evidence="8" id="KW-1185">Reference proteome</keyword>
<accession>A0A1L9UN15</accession>
<dbReference type="Pfam" id="PF02797">
    <property type="entry name" value="Chal_sti_synt_C"/>
    <property type="match status" value="1"/>
</dbReference>
<protein>
    <recommendedName>
        <fullName evidence="9">Chalcone synthase</fullName>
    </recommendedName>
</protein>
<dbReference type="PANTHER" id="PTHR11877">
    <property type="entry name" value="HYDROXYMETHYLGLUTARYL-COA SYNTHASE"/>
    <property type="match status" value="1"/>
</dbReference>
<evidence type="ECO:0000256" key="2">
    <source>
        <dbReference type="ARBA" id="ARBA00022679"/>
    </source>
</evidence>
<name>A0A1L9UN15_ASPBC</name>
<feature type="compositionally biased region" description="Polar residues" evidence="4">
    <location>
        <begin position="1"/>
        <end position="16"/>
    </location>
</feature>
<dbReference type="InterPro" id="IPR011141">
    <property type="entry name" value="Polyketide_synthase_type-III"/>
</dbReference>
<evidence type="ECO:0000259" key="6">
    <source>
        <dbReference type="Pfam" id="PF02797"/>
    </source>
</evidence>
<sequence>MGNTLSASPSPEQSPHQEIPLKGDEPIITGIATEWPSRLIGPEDLNKYALKFYPENPLWLQKLLMLNTKTGIETRAVVDLWDDPRWLRDQPPTAEEVDAAFRQYGVELAKKAALKALCESNIDPSSITHMVSVTATNAGSPGYDQLIARELGLPDTTERILLSGVGCAGGCAALRMASSLADAATQRKKEARILVVACELCSIQIRSELHGASVSPIPRIGPVIFADGAASLVVCNPLGLSDQSPKQFAVVDDRSVTAPGTIDEMSVYVSTYGFLATFSKKIPELAISSLQAPFKSLIQSNGMSSASPTDFYWALHPGGRAIIQGVQTALSLPDEALSASYEIYQTRGNSSSVSILAVLDKVREKKLPTPNVVACSFGTGMRTEMALLRRLE</sequence>